<evidence type="ECO:0000313" key="1">
    <source>
        <dbReference type="Ensembl" id="ENSSVLP00005028613.1"/>
    </source>
</evidence>
<dbReference type="Ensembl" id="ENSSVLT00005031801.1">
    <property type="protein sequence ID" value="ENSSVLP00005028613.1"/>
    <property type="gene ID" value="ENSSVLG00005022641.1"/>
</dbReference>
<dbReference type="GeneTree" id="ENSGT00990000205262"/>
<proteinExistence type="predicted"/>
<accession>A0A8D2DTW1</accession>
<name>A0A8D2DTW1_SCIVU</name>
<reference evidence="1" key="2">
    <citation type="submission" date="2025-09" db="UniProtKB">
        <authorList>
            <consortium name="Ensembl"/>
        </authorList>
    </citation>
    <scope>IDENTIFICATION</scope>
</reference>
<protein>
    <submittedName>
        <fullName evidence="1">Uncharacterized protein</fullName>
    </submittedName>
</protein>
<reference evidence="1" key="1">
    <citation type="submission" date="2025-08" db="UniProtKB">
        <authorList>
            <consortium name="Ensembl"/>
        </authorList>
    </citation>
    <scope>IDENTIFICATION</scope>
</reference>
<keyword evidence="2" id="KW-1185">Reference proteome</keyword>
<dbReference type="AlphaFoldDB" id="A0A8D2DTW1"/>
<evidence type="ECO:0000313" key="2">
    <source>
        <dbReference type="Proteomes" id="UP000694564"/>
    </source>
</evidence>
<organism evidence="1 2">
    <name type="scientific">Sciurus vulgaris</name>
    <name type="common">Eurasian red squirrel</name>
    <dbReference type="NCBI Taxonomy" id="55149"/>
    <lineage>
        <taxon>Eukaryota</taxon>
        <taxon>Metazoa</taxon>
        <taxon>Chordata</taxon>
        <taxon>Craniata</taxon>
        <taxon>Vertebrata</taxon>
        <taxon>Euteleostomi</taxon>
        <taxon>Mammalia</taxon>
        <taxon>Eutheria</taxon>
        <taxon>Euarchontoglires</taxon>
        <taxon>Glires</taxon>
        <taxon>Rodentia</taxon>
        <taxon>Sciuromorpha</taxon>
        <taxon>Sciuridae</taxon>
        <taxon>Sciurinae</taxon>
        <taxon>Sciurini</taxon>
        <taxon>Sciurus</taxon>
    </lineage>
</organism>
<sequence length="70" mass="8494">MEDMNLEFPSLLQYKEEEDHWIFPLRREMQEILPELVLGPYCSTVKSKLPVLHQYAETWNTAYNFHTTKY</sequence>
<dbReference type="OrthoDB" id="426001at2759"/>
<dbReference type="Proteomes" id="UP000694564">
    <property type="component" value="Chromosome X"/>
</dbReference>